<accession>A0ABQ7V6W5</accession>
<evidence type="ECO:0000313" key="2">
    <source>
        <dbReference type="EMBL" id="KAH0759791.1"/>
    </source>
</evidence>
<dbReference type="Proteomes" id="UP000826656">
    <property type="component" value="Unassembled WGS sequence"/>
</dbReference>
<comment type="caution">
    <text evidence="2">The sequence shown here is derived from an EMBL/GenBank/DDBJ whole genome shotgun (WGS) entry which is preliminary data.</text>
</comment>
<feature type="domain" description="Retrotransposon Copia-like N-terminal" evidence="1">
    <location>
        <begin position="16"/>
        <end position="62"/>
    </location>
</feature>
<reference evidence="2 3" key="1">
    <citation type="journal article" date="2021" name="bioRxiv">
        <title>Chromosome-scale and haplotype-resolved genome assembly of a tetraploid potato cultivar.</title>
        <authorList>
            <person name="Sun H."/>
            <person name="Jiao W.-B."/>
            <person name="Krause K."/>
            <person name="Campoy J.A."/>
            <person name="Goel M."/>
            <person name="Folz-Donahue K."/>
            <person name="Kukat C."/>
            <person name="Huettel B."/>
            <person name="Schneeberger K."/>
        </authorList>
    </citation>
    <scope>NUCLEOTIDE SEQUENCE [LARGE SCALE GENOMIC DNA]</scope>
    <source>
        <strain evidence="2">SolTubOtavaFocal</strain>
        <tissue evidence="2">Leaves</tissue>
    </source>
</reference>
<keyword evidence="3" id="KW-1185">Reference proteome</keyword>
<dbReference type="PANTHER" id="PTHR37610">
    <property type="entry name" value="CCHC-TYPE DOMAIN-CONTAINING PROTEIN"/>
    <property type="match status" value="1"/>
</dbReference>
<evidence type="ECO:0000259" key="1">
    <source>
        <dbReference type="Pfam" id="PF14244"/>
    </source>
</evidence>
<organism evidence="2 3">
    <name type="scientific">Solanum tuberosum</name>
    <name type="common">Potato</name>
    <dbReference type="NCBI Taxonomy" id="4113"/>
    <lineage>
        <taxon>Eukaryota</taxon>
        <taxon>Viridiplantae</taxon>
        <taxon>Streptophyta</taxon>
        <taxon>Embryophyta</taxon>
        <taxon>Tracheophyta</taxon>
        <taxon>Spermatophyta</taxon>
        <taxon>Magnoliopsida</taxon>
        <taxon>eudicotyledons</taxon>
        <taxon>Gunneridae</taxon>
        <taxon>Pentapetalae</taxon>
        <taxon>asterids</taxon>
        <taxon>lamiids</taxon>
        <taxon>Solanales</taxon>
        <taxon>Solanaceae</taxon>
        <taxon>Solanoideae</taxon>
        <taxon>Solaneae</taxon>
        <taxon>Solanum</taxon>
    </lineage>
</organism>
<dbReference type="Pfam" id="PF14244">
    <property type="entry name" value="Retrotran_gag_3"/>
    <property type="match status" value="1"/>
</dbReference>
<dbReference type="PANTHER" id="PTHR37610:SF97">
    <property type="entry name" value="RETROTRANSPOSON GAG DOMAIN-CONTAINING PROTEIN"/>
    <property type="match status" value="1"/>
</dbReference>
<dbReference type="EMBL" id="JAIVGD010000015">
    <property type="protein sequence ID" value="KAH0759791.1"/>
    <property type="molecule type" value="Genomic_DNA"/>
</dbReference>
<name>A0ABQ7V6W5_SOLTU</name>
<evidence type="ECO:0000313" key="3">
    <source>
        <dbReference type="Proteomes" id="UP000826656"/>
    </source>
</evidence>
<proteinExistence type="predicted"/>
<sequence>MTGNNNEAASSPYTMQPTDNPGVFLVTCLLIQDNYSTWRRAMKNSLLAKSKLGFVDGSLQRPTSNSTNEAA</sequence>
<protein>
    <recommendedName>
        <fullName evidence="1">Retrotransposon Copia-like N-terminal domain-containing protein</fullName>
    </recommendedName>
</protein>
<dbReference type="InterPro" id="IPR029472">
    <property type="entry name" value="Copia-like_N"/>
</dbReference>
<gene>
    <name evidence="2" type="ORF">KY290_023284</name>
</gene>